<dbReference type="RefSeq" id="WP_100294653.1">
    <property type="nucleotide sequence ID" value="NZ_PGGC01000124.1"/>
</dbReference>
<dbReference type="Pfam" id="PF07238">
    <property type="entry name" value="PilZ"/>
    <property type="match status" value="2"/>
</dbReference>
<protein>
    <submittedName>
        <fullName evidence="2">PilZ domain-containing protein</fullName>
    </submittedName>
</protein>
<dbReference type="OrthoDB" id="6208912at2"/>
<dbReference type="GO" id="GO:0035438">
    <property type="term" value="F:cyclic-di-GMP binding"/>
    <property type="evidence" value="ECO:0007669"/>
    <property type="project" value="InterPro"/>
</dbReference>
<accession>A0A2H9U2E7</accession>
<dbReference type="Gene3D" id="2.40.10.220">
    <property type="entry name" value="predicted glycosyltransferase like domains"/>
    <property type="match status" value="2"/>
</dbReference>
<dbReference type="SUPFAM" id="SSF141371">
    <property type="entry name" value="PilZ domain-like"/>
    <property type="match status" value="2"/>
</dbReference>
<reference evidence="2 3" key="1">
    <citation type="submission" date="2017-11" db="EMBL/GenBank/DDBJ databases">
        <title>Draft genome sequence of environmental isolate Aeromonas cavernicola sp. nov. MDC 2508.</title>
        <authorList>
            <person name="Colston S.M."/>
            <person name="Navarro A."/>
            <person name="Martinez-Murcia A.J."/>
            <person name="Graf J."/>
        </authorList>
    </citation>
    <scope>NUCLEOTIDE SEQUENCE [LARGE SCALE GENOMIC DNA]</scope>
    <source>
        <strain evidence="2 3">MDC 2508</strain>
    </source>
</reference>
<dbReference type="Proteomes" id="UP000235861">
    <property type="component" value="Unassembled WGS sequence"/>
</dbReference>
<keyword evidence="3" id="KW-1185">Reference proteome</keyword>
<comment type="caution">
    <text evidence="2">The sequence shown here is derived from an EMBL/GenBank/DDBJ whole genome shotgun (WGS) entry which is preliminary data.</text>
</comment>
<evidence type="ECO:0000313" key="2">
    <source>
        <dbReference type="EMBL" id="PJG58246.1"/>
    </source>
</evidence>
<feature type="domain" description="PilZ" evidence="1">
    <location>
        <begin position="474"/>
        <end position="553"/>
    </location>
</feature>
<evidence type="ECO:0000259" key="1">
    <source>
        <dbReference type="Pfam" id="PF07238"/>
    </source>
</evidence>
<proteinExistence type="predicted"/>
<dbReference type="EMBL" id="PGGC01000124">
    <property type="protein sequence ID" value="PJG58246.1"/>
    <property type="molecule type" value="Genomic_DNA"/>
</dbReference>
<organism evidence="2 3">
    <name type="scientific">Aeromonas cavernicola</name>
    <dbReference type="NCBI Taxonomy" id="1006623"/>
    <lineage>
        <taxon>Bacteria</taxon>
        <taxon>Pseudomonadati</taxon>
        <taxon>Pseudomonadota</taxon>
        <taxon>Gammaproteobacteria</taxon>
        <taxon>Aeromonadales</taxon>
        <taxon>Aeromonadaceae</taxon>
        <taxon>Aeromonas</taxon>
    </lineage>
</organism>
<dbReference type="AlphaFoldDB" id="A0A2H9U2E7"/>
<name>A0A2H9U2E7_9GAMM</name>
<feature type="domain" description="PilZ" evidence="1">
    <location>
        <begin position="143"/>
        <end position="204"/>
    </location>
</feature>
<evidence type="ECO:0000313" key="3">
    <source>
        <dbReference type="Proteomes" id="UP000235861"/>
    </source>
</evidence>
<sequence length="792" mass="91143">MDLVTQQHMVDQLIPLLRERDFDAIFHRMTKDQNSDNCLLIKLEIKRRCSPCRRLIDMRDGWGDTCMPHEFGGITHFMPPDAISLFQSQCYLYHDRYTLGVYEYLTSWRKQPQGRVDSQPLPAPNPFLPYDVNAIRFASYYGRRQERMHFSSQVVIRLADGEKLFARTSDLSLGGARIAVSRLPSYQTGVQVELFFTGLARDHAHPILNEGVCYQILGEESRDDKYWLRLMRVGHHPEFDAFLKNFITHNKIRYRVSVDYLISAALIKGYEQFYLPRMTGMPLFFSVGDTPTLEAALRTENNQHLLEYWRDEKNRDTLSQLFSADRMKQLCPAPGTTTETVIYSFTHSVRSHLYFFSATAQELAQSGLTELFFHVGARRPSWRVFKFSLEACTLNEADIGNPQGLESSPLQDILLQERLAQLGYVGLLQEISLESQRDDFEQTEGIAHNANELQRFGHRQTLHPFDIETLHYIQLRKESRYIHKTAVAIRYHDQSLLGWTRDISAHGLQVELENPFEGKQDDVVTIALPRLQALAKGTDLQHLSYRLVSLNLTRTVLHLHIEGDSDRHTGRQFFSLLIESNRSKLKAVQEQRRYRGLARALRNIYSHHLFCSPIYLNKLKGITKLTSIGKSARPRHLDNLLRTCAEQKGQDNLYPLFQEELFNELLLNPLLTIEREDRPHEDEVYVAHVQANGDQPLFTSRLASSFANVAEKREFIEQALQQGAFYSVRVGISRTGRPDTNFIANELDYVAKFAIHKAAKLEEDLWSVIGVGELTDTTAATLLRLGITDPII</sequence>
<dbReference type="InterPro" id="IPR009875">
    <property type="entry name" value="PilZ_domain"/>
</dbReference>
<gene>
    <name evidence="2" type="ORF">CUC53_13575</name>
</gene>